<name>A0A4Y2J8X3_ARAVE</name>
<accession>A0A4Y2J8X3</accession>
<keyword evidence="2" id="KW-1185">Reference proteome</keyword>
<organism evidence="1 2">
    <name type="scientific">Araneus ventricosus</name>
    <name type="common">Orbweaver spider</name>
    <name type="synonym">Epeira ventricosa</name>
    <dbReference type="NCBI Taxonomy" id="182803"/>
    <lineage>
        <taxon>Eukaryota</taxon>
        <taxon>Metazoa</taxon>
        <taxon>Ecdysozoa</taxon>
        <taxon>Arthropoda</taxon>
        <taxon>Chelicerata</taxon>
        <taxon>Arachnida</taxon>
        <taxon>Araneae</taxon>
        <taxon>Araneomorphae</taxon>
        <taxon>Entelegynae</taxon>
        <taxon>Araneoidea</taxon>
        <taxon>Araneidae</taxon>
        <taxon>Araneus</taxon>
    </lineage>
</organism>
<feature type="non-terminal residue" evidence="1">
    <location>
        <position position="1"/>
    </location>
</feature>
<protein>
    <submittedName>
        <fullName evidence="1">Uncharacterized protein</fullName>
    </submittedName>
</protein>
<evidence type="ECO:0000313" key="2">
    <source>
        <dbReference type="Proteomes" id="UP000499080"/>
    </source>
</evidence>
<comment type="caution">
    <text evidence="1">The sequence shown here is derived from an EMBL/GenBank/DDBJ whole genome shotgun (WGS) entry which is preliminary data.</text>
</comment>
<reference evidence="1 2" key="1">
    <citation type="journal article" date="2019" name="Sci. Rep.">
        <title>Orb-weaving spider Araneus ventricosus genome elucidates the spidroin gene catalogue.</title>
        <authorList>
            <person name="Kono N."/>
            <person name="Nakamura H."/>
            <person name="Ohtoshi R."/>
            <person name="Moran D.A.P."/>
            <person name="Shinohara A."/>
            <person name="Yoshida Y."/>
            <person name="Fujiwara M."/>
            <person name="Mori M."/>
            <person name="Tomita M."/>
            <person name="Arakawa K."/>
        </authorList>
    </citation>
    <scope>NUCLEOTIDE SEQUENCE [LARGE SCALE GENOMIC DNA]</scope>
</reference>
<dbReference type="Proteomes" id="UP000499080">
    <property type="component" value="Unassembled WGS sequence"/>
</dbReference>
<sequence length="114" mass="12763">QHEDYFGRDLAILNRCQITKTAPQLAPPLHTSAPYQREGVTPTYDLTYSVPNHDGSSVELGFEPGDLQLRGRHLNTRPPRSLDATEIPSFNNYVDLHFSYGNLAVKSHDGILCK</sequence>
<dbReference type="EMBL" id="BGPR01109382">
    <property type="protein sequence ID" value="GBM85758.1"/>
    <property type="molecule type" value="Genomic_DNA"/>
</dbReference>
<evidence type="ECO:0000313" key="1">
    <source>
        <dbReference type="EMBL" id="GBM85758.1"/>
    </source>
</evidence>
<proteinExistence type="predicted"/>
<dbReference type="AlphaFoldDB" id="A0A4Y2J8X3"/>
<gene>
    <name evidence="1" type="ORF">AVEN_127478_1</name>
</gene>